<dbReference type="OrthoDB" id="9797997at2"/>
<dbReference type="GO" id="GO:0004803">
    <property type="term" value="F:transposase activity"/>
    <property type="evidence" value="ECO:0007669"/>
    <property type="project" value="InterPro"/>
</dbReference>
<dbReference type="AlphaFoldDB" id="H2BRQ8"/>
<dbReference type="eggNOG" id="COG1943">
    <property type="taxonomic scope" value="Bacteria"/>
</dbReference>
<dbReference type="Pfam" id="PF01797">
    <property type="entry name" value="Y1_Tnp"/>
    <property type="match status" value="1"/>
</dbReference>
<gene>
    <name evidence="2" type="ORF">Gilli_0662</name>
</gene>
<accession>H2BRQ8</accession>
<evidence type="ECO:0000259" key="1">
    <source>
        <dbReference type="SMART" id="SM01321"/>
    </source>
</evidence>
<keyword evidence="3" id="KW-1185">Reference proteome</keyword>
<dbReference type="GO" id="GO:0003677">
    <property type="term" value="F:DNA binding"/>
    <property type="evidence" value="ECO:0007669"/>
    <property type="project" value="InterPro"/>
</dbReference>
<evidence type="ECO:0000313" key="2">
    <source>
        <dbReference type="EMBL" id="EHQ01373.1"/>
    </source>
</evidence>
<dbReference type="PANTHER" id="PTHR33360:SF2">
    <property type="entry name" value="TRANSPOSASE FOR INSERTION SEQUENCE ELEMENT IS200"/>
    <property type="match status" value="1"/>
</dbReference>
<evidence type="ECO:0000313" key="3">
    <source>
        <dbReference type="Proteomes" id="UP000003844"/>
    </source>
</evidence>
<feature type="domain" description="Transposase IS200-like" evidence="1">
    <location>
        <begin position="4"/>
        <end position="118"/>
    </location>
</feature>
<name>H2BRQ8_GILLR</name>
<dbReference type="RefSeq" id="WP_006987695.1">
    <property type="nucleotide sequence ID" value="NZ_JH594606.1"/>
</dbReference>
<dbReference type="EMBL" id="JH594606">
    <property type="protein sequence ID" value="EHQ01373.1"/>
    <property type="molecule type" value="Genomic_DNA"/>
</dbReference>
<dbReference type="Gene3D" id="3.30.70.1290">
    <property type="entry name" value="Transposase IS200-like"/>
    <property type="match status" value="1"/>
</dbReference>
<protein>
    <recommendedName>
        <fullName evidence="1">Transposase IS200-like domain-containing protein</fullName>
    </recommendedName>
</protein>
<dbReference type="InterPro" id="IPR036515">
    <property type="entry name" value="Transposase_17_sf"/>
</dbReference>
<sequence>MSWVRIWVHMVFSTKDRVPFMNTPELRSEIFKHIKENAESKGIWLDSINGYNNHVHCLVSLGKEDSISKVAQLIKGESSYWINKSSLTKPKFMWQDDYWAVGLSESHLIQTRNYIHNQEKHHTQKSFKEEIDIFMNKYGWQYIQE</sequence>
<dbReference type="SMART" id="SM01321">
    <property type="entry name" value="Y1_Tnp"/>
    <property type="match status" value="1"/>
</dbReference>
<dbReference type="Proteomes" id="UP000003844">
    <property type="component" value="Unassembled WGS sequence"/>
</dbReference>
<dbReference type="SUPFAM" id="SSF143422">
    <property type="entry name" value="Transposase IS200-like"/>
    <property type="match status" value="1"/>
</dbReference>
<organism evidence="2 3">
    <name type="scientific">Gillisia limnaea (strain DSM 15749 / LMG 21470 / R-8282)</name>
    <dbReference type="NCBI Taxonomy" id="865937"/>
    <lineage>
        <taxon>Bacteria</taxon>
        <taxon>Pseudomonadati</taxon>
        <taxon>Bacteroidota</taxon>
        <taxon>Flavobacteriia</taxon>
        <taxon>Flavobacteriales</taxon>
        <taxon>Flavobacteriaceae</taxon>
        <taxon>Gillisia</taxon>
    </lineage>
</organism>
<reference evidence="3" key="1">
    <citation type="journal article" date="2012" name="Stand. Genomic Sci.">
        <title>Genome sequence of the Antarctic rhodopsins-containing flavobacterium Gillisia limnaea type strain (R-8282(T)).</title>
        <authorList>
            <person name="Riedel T."/>
            <person name="Held B."/>
            <person name="Nolan M."/>
            <person name="Lucas S."/>
            <person name="Lapidus A."/>
            <person name="Tice H."/>
            <person name="Del Rio T.G."/>
            <person name="Cheng J.F."/>
            <person name="Han C."/>
            <person name="Tapia R."/>
            <person name="Goodwin L.A."/>
            <person name="Pitluck S."/>
            <person name="Liolios K."/>
            <person name="Mavromatis K."/>
            <person name="Pagani I."/>
            <person name="Ivanova N."/>
            <person name="Mikhailova N."/>
            <person name="Pati A."/>
            <person name="Chen A."/>
            <person name="Palaniappan K."/>
            <person name="Land M."/>
            <person name="Rohde M."/>
            <person name="Tindall B.J."/>
            <person name="Detter J.C."/>
            <person name="Goker M."/>
            <person name="Bristow J."/>
            <person name="Eisen J.A."/>
            <person name="Markowitz V."/>
            <person name="Hugenholtz P."/>
            <person name="Kyrpides N.C."/>
            <person name="Klenk H.P."/>
            <person name="Woyke T."/>
        </authorList>
    </citation>
    <scope>NUCLEOTIDE SEQUENCE [LARGE SCALE GENOMIC DNA]</scope>
    <source>
        <strain evidence="3">DSM 15749 / LMG 21470 / R-8282</strain>
    </source>
</reference>
<proteinExistence type="predicted"/>
<dbReference type="GO" id="GO:0006313">
    <property type="term" value="P:DNA transposition"/>
    <property type="evidence" value="ECO:0007669"/>
    <property type="project" value="InterPro"/>
</dbReference>
<dbReference type="HOGENOM" id="CLU_101320_1_0_10"/>
<dbReference type="PANTHER" id="PTHR33360">
    <property type="entry name" value="TRANSPOSASE FOR INSERTION SEQUENCE ELEMENT IS200"/>
    <property type="match status" value="1"/>
</dbReference>
<dbReference type="InterPro" id="IPR002686">
    <property type="entry name" value="Transposase_17"/>
</dbReference>